<evidence type="ECO:0000256" key="1">
    <source>
        <dbReference type="ARBA" id="ARBA00010679"/>
    </source>
</evidence>
<evidence type="ECO:0000256" key="6">
    <source>
        <dbReference type="ARBA" id="ARBA00023239"/>
    </source>
</evidence>
<dbReference type="Gene3D" id="1.10.340.30">
    <property type="entry name" value="Hypothetical protein, domain 2"/>
    <property type="match status" value="1"/>
</dbReference>
<dbReference type="Pfam" id="PF07934">
    <property type="entry name" value="OGG_N"/>
    <property type="match status" value="1"/>
</dbReference>
<dbReference type="PANTHER" id="PTHR10242">
    <property type="entry name" value="8-OXOGUANINE DNA GLYCOSYLASE"/>
    <property type="match status" value="1"/>
</dbReference>
<evidence type="ECO:0000256" key="2">
    <source>
        <dbReference type="ARBA" id="ARBA00012720"/>
    </source>
</evidence>
<feature type="domain" description="HhH-GPD" evidence="10">
    <location>
        <begin position="130"/>
        <end position="294"/>
    </location>
</feature>
<evidence type="ECO:0000256" key="8">
    <source>
        <dbReference type="ARBA" id="ARBA00023295"/>
    </source>
</evidence>
<comment type="catalytic activity">
    <reaction evidence="9">
        <text>2'-deoxyribonucleotide-(2'-deoxyribose 5'-phosphate)-2'-deoxyribonucleotide-DNA = a 3'-end 2'-deoxyribonucleotide-(2,3-dehydro-2,3-deoxyribose 5'-phosphate)-DNA + a 5'-end 5'-phospho-2'-deoxyribonucleoside-DNA + H(+)</text>
        <dbReference type="Rhea" id="RHEA:66592"/>
        <dbReference type="Rhea" id="RHEA-COMP:13180"/>
        <dbReference type="Rhea" id="RHEA-COMP:16897"/>
        <dbReference type="Rhea" id="RHEA-COMP:17067"/>
        <dbReference type="ChEBI" id="CHEBI:15378"/>
        <dbReference type="ChEBI" id="CHEBI:136412"/>
        <dbReference type="ChEBI" id="CHEBI:157695"/>
        <dbReference type="ChEBI" id="CHEBI:167181"/>
        <dbReference type="EC" id="4.2.99.18"/>
    </reaction>
</comment>
<dbReference type="EMBL" id="RBZW01000058">
    <property type="protein sequence ID" value="THE63700.1"/>
    <property type="molecule type" value="Genomic_DNA"/>
</dbReference>
<dbReference type="SUPFAM" id="SSF48150">
    <property type="entry name" value="DNA-glycosylase"/>
    <property type="match status" value="1"/>
</dbReference>
<protein>
    <recommendedName>
        <fullName evidence="2">DNA-(apurinic or apyrimidinic site) lyase</fullName>
        <ecNumber evidence="2">4.2.99.18</ecNumber>
    </recommendedName>
</protein>
<comment type="similarity">
    <text evidence="1">Belongs to the type-1 OGG1 family.</text>
</comment>
<keyword evidence="12" id="KW-1185">Reference proteome</keyword>
<dbReference type="InterPro" id="IPR012904">
    <property type="entry name" value="OGG_N"/>
</dbReference>
<evidence type="ECO:0000256" key="9">
    <source>
        <dbReference type="ARBA" id="ARBA00044632"/>
    </source>
</evidence>
<keyword evidence="5" id="KW-0234">DNA repair</keyword>
<keyword evidence="4" id="KW-0378">Hydrolase</keyword>
<keyword evidence="3" id="KW-0227">DNA damage</keyword>
<dbReference type="InterPro" id="IPR003265">
    <property type="entry name" value="HhH-GPD_domain"/>
</dbReference>
<dbReference type="GO" id="GO:0006284">
    <property type="term" value="P:base-excision repair"/>
    <property type="evidence" value="ECO:0007669"/>
    <property type="project" value="InterPro"/>
</dbReference>
<keyword evidence="8" id="KW-0326">Glycosidase</keyword>
<dbReference type="OrthoDB" id="14922at2157"/>
<dbReference type="GO" id="GO:0140078">
    <property type="term" value="F:class I DNA-(apurinic or apyrimidinic site) endonuclease activity"/>
    <property type="evidence" value="ECO:0007669"/>
    <property type="project" value="UniProtKB-EC"/>
</dbReference>
<dbReference type="InterPro" id="IPR011257">
    <property type="entry name" value="DNA_glycosylase"/>
</dbReference>
<keyword evidence="6" id="KW-0456">Lyase</keyword>
<evidence type="ECO:0000256" key="3">
    <source>
        <dbReference type="ARBA" id="ARBA00022763"/>
    </source>
</evidence>
<name>A0A4S3TJH3_9EURY</name>
<dbReference type="SUPFAM" id="SSF55945">
    <property type="entry name" value="TATA-box binding protein-like"/>
    <property type="match status" value="1"/>
</dbReference>
<dbReference type="RefSeq" id="WP_141466049.1">
    <property type="nucleotide sequence ID" value="NZ_RBZW01000058.1"/>
</dbReference>
<dbReference type="GO" id="GO:0003684">
    <property type="term" value="F:damaged DNA binding"/>
    <property type="evidence" value="ECO:0007669"/>
    <property type="project" value="InterPro"/>
</dbReference>
<dbReference type="GO" id="GO:0006289">
    <property type="term" value="P:nucleotide-excision repair"/>
    <property type="evidence" value="ECO:0007669"/>
    <property type="project" value="InterPro"/>
</dbReference>
<accession>A0A4S3TJH3</accession>
<dbReference type="Gene3D" id="1.10.1670.10">
    <property type="entry name" value="Helix-hairpin-Helix base-excision DNA repair enzymes (C-terminal)"/>
    <property type="match status" value="1"/>
</dbReference>
<sequence length="297" mass="33213">METGQIRLDDLSGGFDCYRTLESGQTYLWRRTDGGMYQREPAPETWYVTVVDGDVIRVRPRETDAGSVLEWESTTDADPIVRRLLCLEDDLESIVAAAPDSQLVGDAYDAHRGMRLVDDPPFGCLISFICSAQMRVSRIHSMVSTLAREYGEEIAVDGTIYHAFPTPERLAGATEADLRDLGLGYRAPYVVRTAEMVARGEAHPATARDLEYEAAREYLTQFVGVGEKVADCVLLFSLGFTQAVPLDTWIKSAIEDYYPDCDRGSYADTSRAIRERFGGEYAGYVQTYVFHHLRTGE</sequence>
<dbReference type="CDD" id="cd00056">
    <property type="entry name" value="ENDO3c"/>
    <property type="match status" value="1"/>
</dbReference>
<dbReference type="PANTHER" id="PTHR10242:SF2">
    <property type="entry name" value="N-GLYCOSYLASE_DNA LYASE"/>
    <property type="match status" value="1"/>
</dbReference>
<dbReference type="AlphaFoldDB" id="A0A4S3TJH3"/>
<gene>
    <name evidence="11" type="ORF">D8Y22_17990</name>
</gene>
<dbReference type="Pfam" id="PF00730">
    <property type="entry name" value="HhH-GPD"/>
    <property type="match status" value="1"/>
</dbReference>
<comment type="caution">
    <text evidence="11">The sequence shown here is derived from an EMBL/GenBank/DDBJ whole genome shotgun (WGS) entry which is preliminary data.</text>
</comment>
<evidence type="ECO:0000313" key="12">
    <source>
        <dbReference type="Proteomes" id="UP000318864"/>
    </source>
</evidence>
<dbReference type="Gene3D" id="3.30.310.260">
    <property type="match status" value="1"/>
</dbReference>
<evidence type="ECO:0000256" key="7">
    <source>
        <dbReference type="ARBA" id="ARBA00023268"/>
    </source>
</evidence>
<dbReference type="SMART" id="SM00478">
    <property type="entry name" value="ENDO3c"/>
    <property type="match status" value="1"/>
</dbReference>
<proteinExistence type="inferred from homology"/>
<evidence type="ECO:0000313" key="11">
    <source>
        <dbReference type="EMBL" id="THE63700.1"/>
    </source>
</evidence>
<evidence type="ECO:0000256" key="4">
    <source>
        <dbReference type="ARBA" id="ARBA00022801"/>
    </source>
</evidence>
<keyword evidence="7" id="KW-0511">Multifunctional enzyme</keyword>
<dbReference type="Proteomes" id="UP000318864">
    <property type="component" value="Unassembled WGS sequence"/>
</dbReference>
<evidence type="ECO:0000256" key="5">
    <source>
        <dbReference type="ARBA" id="ARBA00023204"/>
    </source>
</evidence>
<reference evidence="11 12" key="1">
    <citation type="submission" date="2018-10" db="EMBL/GenBank/DDBJ databases">
        <title>Natronolimnobius sp. XQ-INN 246 isolated from Inner Mongolia Autonomous Region of China.</title>
        <authorList>
            <person name="Xue Q."/>
        </authorList>
    </citation>
    <scope>NUCLEOTIDE SEQUENCE [LARGE SCALE GENOMIC DNA]</scope>
    <source>
        <strain evidence="11 12">XQ-INN 246</strain>
    </source>
</reference>
<evidence type="ECO:0000259" key="10">
    <source>
        <dbReference type="SMART" id="SM00478"/>
    </source>
</evidence>
<dbReference type="InterPro" id="IPR052054">
    <property type="entry name" value="Oxidative_DNA_repair_enzyme"/>
</dbReference>
<organism evidence="11 12">
    <name type="scientific">Salinadaptatus halalkaliphilus</name>
    <dbReference type="NCBI Taxonomy" id="2419781"/>
    <lineage>
        <taxon>Archaea</taxon>
        <taxon>Methanobacteriati</taxon>
        <taxon>Methanobacteriota</taxon>
        <taxon>Stenosarchaea group</taxon>
        <taxon>Halobacteria</taxon>
        <taxon>Halobacteriales</taxon>
        <taxon>Natrialbaceae</taxon>
        <taxon>Salinadaptatus</taxon>
    </lineage>
</organism>
<dbReference type="GO" id="GO:0008534">
    <property type="term" value="F:oxidized purine nucleobase lesion DNA N-glycosylase activity"/>
    <property type="evidence" value="ECO:0007669"/>
    <property type="project" value="InterPro"/>
</dbReference>
<dbReference type="InterPro" id="IPR023170">
    <property type="entry name" value="HhH_base_excis_C"/>
</dbReference>
<dbReference type="EC" id="4.2.99.18" evidence="2"/>